<dbReference type="PANTHER" id="PTHR43162:SF1">
    <property type="entry name" value="PRESTALK A DIFFERENTIATION PROTEIN A"/>
    <property type="match status" value="1"/>
</dbReference>
<dbReference type="KEGG" id="clup:CLUP02_04289"/>
<dbReference type="Gene3D" id="3.90.25.10">
    <property type="entry name" value="UDP-galactose 4-epimerase, domain 1"/>
    <property type="match status" value="1"/>
</dbReference>
<evidence type="ECO:0000256" key="1">
    <source>
        <dbReference type="ARBA" id="ARBA00005107"/>
    </source>
</evidence>
<dbReference type="EMBL" id="CP019474">
    <property type="protein sequence ID" value="UQC78812.1"/>
    <property type="molecule type" value="Genomic_DNA"/>
</dbReference>
<organism evidence="5 6">
    <name type="scientific">Colletotrichum lupini</name>
    <dbReference type="NCBI Taxonomy" id="145971"/>
    <lineage>
        <taxon>Eukaryota</taxon>
        <taxon>Fungi</taxon>
        <taxon>Dikarya</taxon>
        <taxon>Ascomycota</taxon>
        <taxon>Pezizomycotina</taxon>
        <taxon>Sordariomycetes</taxon>
        <taxon>Hypocreomycetidae</taxon>
        <taxon>Glomerellales</taxon>
        <taxon>Glomerellaceae</taxon>
        <taxon>Colletotrichum</taxon>
        <taxon>Colletotrichum acutatum species complex</taxon>
    </lineage>
</organism>
<evidence type="ECO:0000256" key="3">
    <source>
        <dbReference type="ARBA" id="ARBA00022589"/>
    </source>
</evidence>
<dbReference type="Proteomes" id="UP000830671">
    <property type="component" value="Chromosome 2"/>
</dbReference>
<keyword evidence="3" id="KW-0017">Alkaloid metabolism</keyword>
<dbReference type="GO" id="GO:0009820">
    <property type="term" value="P:alkaloid metabolic process"/>
    <property type="evidence" value="ECO:0007669"/>
    <property type="project" value="UniProtKB-KW"/>
</dbReference>
<comment type="pathway">
    <text evidence="1">Alkaloid biosynthesis; ergot alkaloid biosynthesis.</text>
</comment>
<dbReference type="RefSeq" id="XP_049140448.1">
    <property type="nucleotide sequence ID" value="XM_049283305.1"/>
</dbReference>
<accession>A0A9Q8SLU1</accession>
<evidence type="ECO:0000256" key="4">
    <source>
        <dbReference type="ARBA" id="ARBA00023002"/>
    </source>
</evidence>
<reference evidence="5" key="1">
    <citation type="journal article" date="2021" name="Mol. Plant Microbe Interact.">
        <title>Complete Genome Sequence of the Plant-Pathogenic Fungus Colletotrichum lupini.</title>
        <authorList>
            <person name="Baroncelli R."/>
            <person name="Pensec F."/>
            <person name="Da Lio D."/>
            <person name="Boufleur T."/>
            <person name="Vicente I."/>
            <person name="Sarrocco S."/>
            <person name="Picot A."/>
            <person name="Baraldi E."/>
            <person name="Sukno S."/>
            <person name="Thon M."/>
            <person name="Le Floch G."/>
        </authorList>
    </citation>
    <scope>NUCLEOTIDE SEQUENCE</scope>
    <source>
        <strain evidence="5">IMI 504893</strain>
    </source>
</reference>
<keyword evidence="4" id="KW-0560">Oxidoreductase</keyword>
<dbReference type="InterPro" id="IPR036291">
    <property type="entry name" value="NAD(P)-bd_dom_sf"/>
</dbReference>
<dbReference type="GeneID" id="73338315"/>
<dbReference type="SUPFAM" id="SSF51735">
    <property type="entry name" value="NAD(P)-binding Rossmann-fold domains"/>
    <property type="match status" value="1"/>
</dbReference>
<gene>
    <name evidence="5" type="ORF">CLUP02_04289</name>
</gene>
<sequence length="356" mass="38879">MALNQSKKVLILGGTGKVGRQITKLFATTSTLTFQASRNGAVTTEPEAGNVKPIAFDRGNEETWTAALDLGATSIFLVAPPVMDMFPPMQAFIDQARRQGPTTRFVLLSGSLTEPDINGYAMGRPHAYLKELGDMGQIEWAALRPTWFQRENLDSIRSESMIYSATADGKLPWVAAEDIAACAFQLLTQEDAPNDEYLIFGPELLGYDDIAAILSEVLGRNIVHKRLSVQGLVERYVAQGMPRDYAEMMGGLDTAIKNGSENRTNSVVLAVTGKQPRKFREFAERNKAVWAQDVRRMSACGSDAVRCLPPLLILSGRSTRLSFSASIPSNAAVFSRKLIQLVLACGDLIVLFTTPT</sequence>
<dbReference type="GO" id="GO:0016491">
    <property type="term" value="F:oxidoreductase activity"/>
    <property type="evidence" value="ECO:0007669"/>
    <property type="project" value="UniProtKB-KW"/>
</dbReference>
<protein>
    <submittedName>
        <fullName evidence="5">AFUA_2G17970 family ergot alkaloid biosynthesis protein</fullName>
    </submittedName>
</protein>
<dbReference type="Gene3D" id="3.40.50.720">
    <property type="entry name" value="NAD(P)-binding Rossmann-like Domain"/>
    <property type="match status" value="1"/>
</dbReference>
<dbReference type="PANTHER" id="PTHR43162">
    <property type="match status" value="1"/>
</dbReference>
<dbReference type="InterPro" id="IPR019901">
    <property type="entry name" value="Ergot_alkaloid_biosynthesis"/>
</dbReference>
<proteinExistence type="inferred from homology"/>
<evidence type="ECO:0000256" key="2">
    <source>
        <dbReference type="ARBA" id="ARBA00005372"/>
    </source>
</evidence>
<name>A0A9Q8SLU1_9PEZI</name>
<dbReference type="AlphaFoldDB" id="A0A9Q8SLU1"/>
<comment type="similarity">
    <text evidence="2">Belongs to the fgaFS/easG family.</text>
</comment>
<dbReference type="NCBIfam" id="TIGR03649">
    <property type="entry name" value="ergot_EASG"/>
    <property type="match status" value="1"/>
</dbReference>
<evidence type="ECO:0000313" key="6">
    <source>
        <dbReference type="Proteomes" id="UP000830671"/>
    </source>
</evidence>
<dbReference type="InterPro" id="IPR051604">
    <property type="entry name" value="Ergot_Alk_Oxidoreductase"/>
</dbReference>
<evidence type="ECO:0000313" key="5">
    <source>
        <dbReference type="EMBL" id="UQC78812.1"/>
    </source>
</evidence>
<keyword evidence="6" id="KW-1185">Reference proteome</keyword>